<keyword evidence="1 8" id="KW-0597">Phosphoprotein</keyword>
<evidence type="ECO:0000313" key="11">
    <source>
        <dbReference type="EMBL" id="MBD3869128.1"/>
    </source>
</evidence>
<dbReference type="PANTHER" id="PTHR32071:SF113">
    <property type="entry name" value="ALGINATE BIOSYNTHESIS TRANSCRIPTIONAL REGULATORY PROTEIN ALGB"/>
    <property type="match status" value="1"/>
</dbReference>
<dbReference type="InterPro" id="IPR025662">
    <property type="entry name" value="Sigma_54_int_dom_ATP-bd_1"/>
</dbReference>
<dbReference type="Gene3D" id="3.40.50.300">
    <property type="entry name" value="P-loop containing nucleotide triphosphate hydrolases"/>
    <property type="match status" value="1"/>
</dbReference>
<dbReference type="InterPro" id="IPR058031">
    <property type="entry name" value="AAA_lid_NorR"/>
</dbReference>
<accession>A0A8J6Y2C3</accession>
<gene>
    <name evidence="11" type="ORF">IFK94_13480</name>
</gene>
<evidence type="ECO:0000313" key="12">
    <source>
        <dbReference type="Proteomes" id="UP000648239"/>
    </source>
</evidence>
<evidence type="ECO:0000256" key="4">
    <source>
        <dbReference type="ARBA" id="ARBA00023012"/>
    </source>
</evidence>
<dbReference type="Gene3D" id="1.10.8.60">
    <property type="match status" value="1"/>
</dbReference>
<dbReference type="Proteomes" id="UP000648239">
    <property type="component" value="Unassembled WGS sequence"/>
</dbReference>
<keyword evidence="7" id="KW-0804">Transcription</keyword>
<dbReference type="PANTHER" id="PTHR32071">
    <property type="entry name" value="TRANSCRIPTIONAL REGULATORY PROTEIN"/>
    <property type="match status" value="1"/>
</dbReference>
<feature type="domain" description="Response regulatory" evidence="10">
    <location>
        <begin position="10"/>
        <end position="124"/>
    </location>
</feature>
<dbReference type="GO" id="GO:0005524">
    <property type="term" value="F:ATP binding"/>
    <property type="evidence" value="ECO:0007669"/>
    <property type="project" value="UniProtKB-KW"/>
</dbReference>
<dbReference type="PROSITE" id="PS00676">
    <property type="entry name" value="SIGMA54_INTERACT_2"/>
    <property type="match status" value="1"/>
</dbReference>
<dbReference type="InterPro" id="IPR001789">
    <property type="entry name" value="Sig_transdc_resp-reg_receiver"/>
</dbReference>
<protein>
    <submittedName>
        <fullName evidence="11">Sigma-54-dependent Fis family transcriptional regulator</fullName>
    </submittedName>
</protein>
<dbReference type="FunFam" id="3.40.50.300:FF:000006">
    <property type="entry name" value="DNA-binding transcriptional regulator NtrC"/>
    <property type="match status" value="1"/>
</dbReference>
<keyword evidence="2" id="KW-0547">Nucleotide-binding</keyword>
<dbReference type="EMBL" id="JACXWD010000061">
    <property type="protein sequence ID" value="MBD3869128.1"/>
    <property type="molecule type" value="Genomic_DNA"/>
</dbReference>
<dbReference type="Pfam" id="PF25601">
    <property type="entry name" value="AAA_lid_14"/>
    <property type="match status" value="1"/>
</dbReference>
<organism evidence="11 12">
    <name type="scientific">Candidatus Polarisedimenticola svalbardensis</name>
    <dbReference type="NCBI Taxonomy" id="2886004"/>
    <lineage>
        <taxon>Bacteria</taxon>
        <taxon>Pseudomonadati</taxon>
        <taxon>Acidobacteriota</taxon>
        <taxon>Candidatus Polarisedimenticolia</taxon>
        <taxon>Candidatus Polarisedimenticolales</taxon>
        <taxon>Candidatus Polarisedimenticolaceae</taxon>
        <taxon>Candidatus Polarisedimenticola</taxon>
    </lineage>
</organism>
<evidence type="ECO:0000256" key="6">
    <source>
        <dbReference type="ARBA" id="ARBA00023125"/>
    </source>
</evidence>
<keyword evidence="5" id="KW-0805">Transcription regulation</keyword>
<dbReference type="Gene3D" id="1.10.10.60">
    <property type="entry name" value="Homeodomain-like"/>
    <property type="match status" value="1"/>
</dbReference>
<dbReference type="FunFam" id="3.40.50.2300:FF:000018">
    <property type="entry name" value="DNA-binding transcriptional regulator NtrC"/>
    <property type="match status" value="1"/>
</dbReference>
<keyword evidence="4" id="KW-0902">Two-component regulatory system</keyword>
<evidence type="ECO:0000256" key="8">
    <source>
        <dbReference type="PROSITE-ProRule" id="PRU00169"/>
    </source>
</evidence>
<dbReference type="GO" id="GO:0000160">
    <property type="term" value="P:phosphorelay signal transduction system"/>
    <property type="evidence" value="ECO:0007669"/>
    <property type="project" value="UniProtKB-KW"/>
</dbReference>
<dbReference type="InterPro" id="IPR025943">
    <property type="entry name" value="Sigma_54_int_dom_ATP-bd_2"/>
</dbReference>
<evidence type="ECO:0000256" key="7">
    <source>
        <dbReference type="ARBA" id="ARBA00023163"/>
    </source>
</evidence>
<dbReference type="SUPFAM" id="SSF46689">
    <property type="entry name" value="Homeodomain-like"/>
    <property type="match status" value="1"/>
</dbReference>
<dbReference type="Pfam" id="PF02954">
    <property type="entry name" value="HTH_8"/>
    <property type="match status" value="1"/>
</dbReference>
<dbReference type="SMART" id="SM00382">
    <property type="entry name" value="AAA"/>
    <property type="match status" value="1"/>
</dbReference>
<feature type="domain" description="Sigma-54 factor interaction" evidence="9">
    <location>
        <begin position="149"/>
        <end position="378"/>
    </location>
</feature>
<keyword evidence="3" id="KW-0067">ATP-binding</keyword>
<dbReference type="SUPFAM" id="SSF52172">
    <property type="entry name" value="CheY-like"/>
    <property type="match status" value="1"/>
</dbReference>
<dbReference type="GO" id="GO:0006355">
    <property type="term" value="P:regulation of DNA-templated transcription"/>
    <property type="evidence" value="ECO:0007669"/>
    <property type="project" value="InterPro"/>
</dbReference>
<evidence type="ECO:0000256" key="1">
    <source>
        <dbReference type="ARBA" id="ARBA00022553"/>
    </source>
</evidence>
<evidence type="ECO:0000256" key="3">
    <source>
        <dbReference type="ARBA" id="ARBA00022840"/>
    </source>
</evidence>
<dbReference type="PROSITE" id="PS00688">
    <property type="entry name" value="SIGMA54_INTERACT_3"/>
    <property type="match status" value="1"/>
</dbReference>
<sequence>MSRKSRSATHLLVVDDEGHQREMLASLLGRAGYQVSTAVNGEEALAQVNAGEFDLVLTDQRMPVMDGIQLLERLQADCGNLPVVLMTAYGSVSSAVQAMKYGAADYLTKPFDKDELIVVVEKVLRHRRLEDEVAQLHGVLQDRFRVGGIIGSSPPMQDLFNMIQRLASTDVPVLIEGESGTGKELVARAIHQEGTRASGPFIATNCAAIPESLMESEFFGHDRGAFTGAENSRAGFFEQADGGTLFLDEVGAMRIDLQAKLLRVLQDKVVQRLGSTVAKQVNVRILAATCEDLGEAIRNKTFRDDLYYRLSVVPVRLPPLRERTEDIPLLVEHFLGRASSRFGRDDLALMPEVMDRMMVHPWPGNVRELENCIERMVLMAPADRRLSVKDLPPALVPGSGGGARGDGEFSLPAGGVNLQELEEKLIRQALTRTRGALRPAASLLGISYKTLQYRIKKYGLDRIFVPEK</sequence>
<dbReference type="InterPro" id="IPR002078">
    <property type="entry name" value="Sigma_54_int"/>
</dbReference>
<dbReference type="InterPro" id="IPR011006">
    <property type="entry name" value="CheY-like_superfamily"/>
</dbReference>
<dbReference type="InterPro" id="IPR027417">
    <property type="entry name" value="P-loop_NTPase"/>
</dbReference>
<dbReference type="PRINTS" id="PR01590">
    <property type="entry name" value="HTHFIS"/>
</dbReference>
<evidence type="ECO:0000256" key="5">
    <source>
        <dbReference type="ARBA" id="ARBA00023015"/>
    </source>
</evidence>
<comment type="caution">
    <text evidence="11">The sequence shown here is derived from an EMBL/GenBank/DDBJ whole genome shotgun (WGS) entry which is preliminary data.</text>
</comment>
<dbReference type="InterPro" id="IPR025944">
    <property type="entry name" value="Sigma_54_int_dom_CS"/>
</dbReference>
<evidence type="ECO:0000259" key="10">
    <source>
        <dbReference type="PROSITE" id="PS50110"/>
    </source>
</evidence>
<dbReference type="Gene3D" id="3.40.50.2300">
    <property type="match status" value="1"/>
</dbReference>
<dbReference type="SMART" id="SM00448">
    <property type="entry name" value="REC"/>
    <property type="match status" value="1"/>
</dbReference>
<dbReference type="GO" id="GO:0043565">
    <property type="term" value="F:sequence-specific DNA binding"/>
    <property type="evidence" value="ECO:0007669"/>
    <property type="project" value="InterPro"/>
</dbReference>
<dbReference type="AlphaFoldDB" id="A0A8J6Y2C3"/>
<dbReference type="PROSITE" id="PS50110">
    <property type="entry name" value="RESPONSE_REGULATORY"/>
    <property type="match status" value="1"/>
</dbReference>
<proteinExistence type="predicted"/>
<dbReference type="InterPro" id="IPR009057">
    <property type="entry name" value="Homeodomain-like_sf"/>
</dbReference>
<dbReference type="CDD" id="cd00009">
    <property type="entry name" value="AAA"/>
    <property type="match status" value="1"/>
</dbReference>
<dbReference type="PROSITE" id="PS00675">
    <property type="entry name" value="SIGMA54_INTERACT_1"/>
    <property type="match status" value="1"/>
</dbReference>
<name>A0A8J6Y2C3_9BACT</name>
<feature type="modified residue" description="4-aspartylphosphate" evidence="8">
    <location>
        <position position="59"/>
    </location>
</feature>
<dbReference type="PROSITE" id="PS50045">
    <property type="entry name" value="SIGMA54_INTERACT_4"/>
    <property type="match status" value="1"/>
</dbReference>
<keyword evidence="6" id="KW-0238">DNA-binding</keyword>
<evidence type="ECO:0000259" key="9">
    <source>
        <dbReference type="PROSITE" id="PS50045"/>
    </source>
</evidence>
<reference evidence="11 12" key="1">
    <citation type="submission" date="2020-08" db="EMBL/GenBank/DDBJ databases">
        <title>Acidobacteriota in marine sediments use diverse sulfur dissimilation pathways.</title>
        <authorList>
            <person name="Wasmund K."/>
        </authorList>
    </citation>
    <scope>NUCLEOTIDE SEQUENCE [LARGE SCALE GENOMIC DNA]</scope>
    <source>
        <strain evidence="11">MAG AM4</strain>
    </source>
</reference>
<evidence type="ECO:0000256" key="2">
    <source>
        <dbReference type="ARBA" id="ARBA00022741"/>
    </source>
</evidence>
<dbReference type="Pfam" id="PF00158">
    <property type="entry name" value="Sigma54_activat"/>
    <property type="match status" value="1"/>
</dbReference>
<dbReference type="InterPro" id="IPR002197">
    <property type="entry name" value="HTH_Fis"/>
</dbReference>
<dbReference type="InterPro" id="IPR003593">
    <property type="entry name" value="AAA+_ATPase"/>
</dbReference>
<dbReference type="Pfam" id="PF00072">
    <property type="entry name" value="Response_reg"/>
    <property type="match status" value="1"/>
</dbReference>
<dbReference type="SUPFAM" id="SSF52540">
    <property type="entry name" value="P-loop containing nucleoside triphosphate hydrolases"/>
    <property type="match status" value="1"/>
</dbReference>